<dbReference type="EMBL" id="BPLR01002739">
    <property type="protein sequence ID" value="GIX77302.1"/>
    <property type="molecule type" value="Genomic_DNA"/>
</dbReference>
<dbReference type="AlphaFoldDB" id="A0AAV4MXN6"/>
<reference evidence="1 2" key="1">
    <citation type="submission" date="2021-06" db="EMBL/GenBank/DDBJ databases">
        <title>Caerostris extrusa draft genome.</title>
        <authorList>
            <person name="Kono N."/>
            <person name="Arakawa K."/>
        </authorList>
    </citation>
    <scope>NUCLEOTIDE SEQUENCE [LARGE SCALE GENOMIC DNA]</scope>
</reference>
<keyword evidence="2" id="KW-1185">Reference proteome</keyword>
<evidence type="ECO:0000313" key="2">
    <source>
        <dbReference type="Proteomes" id="UP001054945"/>
    </source>
</evidence>
<gene>
    <name evidence="1" type="ORF">CEXT_624071</name>
</gene>
<dbReference type="Proteomes" id="UP001054945">
    <property type="component" value="Unassembled WGS sequence"/>
</dbReference>
<comment type="caution">
    <text evidence="1">The sequence shown here is derived from an EMBL/GenBank/DDBJ whole genome shotgun (WGS) entry which is preliminary data.</text>
</comment>
<name>A0AAV4MXN6_CAEEX</name>
<sequence length="140" mass="15491">MNVDLVVSQREEVALLGCVRSILTTAESQYWSSSVLANFVTGNRIPEDCVLDYNLNICGFSFKKSFLLNPGKHPRRSRFAHSEVGWRNCLVQHGGVAAAITPPAAYLDSFRPGQEDVCLVVIEVLNNIKLFNHSSWLPGA</sequence>
<accession>A0AAV4MXN6</accession>
<organism evidence="1 2">
    <name type="scientific">Caerostris extrusa</name>
    <name type="common">Bark spider</name>
    <name type="synonym">Caerostris bankana</name>
    <dbReference type="NCBI Taxonomy" id="172846"/>
    <lineage>
        <taxon>Eukaryota</taxon>
        <taxon>Metazoa</taxon>
        <taxon>Ecdysozoa</taxon>
        <taxon>Arthropoda</taxon>
        <taxon>Chelicerata</taxon>
        <taxon>Arachnida</taxon>
        <taxon>Araneae</taxon>
        <taxon>Araneomorphae</taxon>
        <taxon>Entelegynae</taxon>
        <taxon>Araneoidea</taxon>
        <taxon>Araneidae</taxon>
        <taxon>Caerostris</taxon>
    </lineage>
</organism>
<proteinExistence type="predicted"/>
<protein>
    <submittedName>
        <fullName evidence="1">Uncharacterized protein</fullName>
    </submittedName>
</protein>
<evidence type="ECO:0000313" key="1">
    <source>
        <dbReference type="EMBL" id="GIX77302.1"/>
    </source>
</evidence>